<dbReference type="EMBL" id="FMZX01000017">
    <property type="protein sequence ID" value="SDE04553.1"/>
    <property type="molecule type" value="Genomic_DNA"/>
</dbReference>
<dbReference type="Pfam" id="PF13289">
    <property type="entry name" value="SIR2_2"/>
    <property type="match status" value="1"/>
</dbReference>
<organism evidence="3 4">
    <name type="scientific">Belnapia rosea</name>
    <dbReference type="NCBI Taxonomy" id="938405"/>
    <lineage>
        <taxon>Bacteria</taxon>
        <taxon>Pseudomonadati</taxon>
        <taxon>Pseudomonadota</taxon>
        <taxon>Alphaproteobacteria</taxon>
        <taxon>Acetobacterales</taxon>
        <taxon>Roseomonadaceae</taxon>
        <taxon>Belnapia</taxon>
    </lineage>
</organism>
<feature type="compositionally biased region" description="Basic residues" evidence="1">
    <location>
        <begin position="855"/>
        <end position="864"/>
    </location>
</feature>
<proteinExistence type="predicted"/>
<evidence type="ECO:0000259" key="2">
    <source>
        <dbReference type="Pfam" id="PF25199"/>
    </source>
</evidence>
<keyword evidence="4" id="KW-1185">Reference proteome</keyword>
<reference evidence="3 4" key="1">
    <citation type="submission" date="2016-10" db="EMBL/GenBank/DDBJ databases">
        <authorList>
            <person name="de Groot N.N."/>
        </authorList>
    </citation>
    <scope>NUCLEOTIDE SEQUENCE [LARGE SCALE GENOMIC DNA]</scope>
    <source>
        <strain evidence="3 4">CPCC 100156</strain>
    </source>
</reference>
<protein>
    <submittedName>
        <fullName evidence="3">AAA ATPase domain-containing protein</fullName>
    </submittedName>
</protein>
<dbReference type="SUPFAM" id="SSF52540">
    <property type="entry name" value="P-loop containing nucleoside triphosphate hydrolases"/>
    <property type="match status" value="1"/>
</dbReference>
<gene>
    <name evidence="3" type="ORF">SAMN04487779_101746</name>
</gene>
<dbReference type="InterPro" id="IPR011990">
    <property type="entry name" value="TPR-like_helical_dom_sf"/>
</dbReference>
<evidence type="ECO:0000256" key="1">
    <source>
        <dbReference type="SAM" id="MobiDB-lite"/>
    </source>
</evidence>
<feature type="domain" description="Novel STAND NTPase 5" evidence="2">
    <location>
        <begin position="326"/>
        <end position="462"/>
    </location>
</feature>
<dbReference type="Gene3D" id="1.25.40.10">
    <property type="entry name" value="Tetratricopeptide repeat domain"/>
    <property type="match status" value="1"/>
</dbReference>
<dbReference type="Pfam" id="PF25199">
    <property type="entry name" value="nSTAND_NTPase5"/>
    <property type="match status" value="1"/>
</dbReference>
<accession>A0A1G6ZQ92</accession>
<dbReference type="InterPro" id="IPR027417">
    <property type="entry name" value="P-loop_NTPase"/>
</dbReference>
<feature type="region of interest" description="Disordered" evidence="1">
    <location>
        <begin position="841"/>
        <end position="864"/>
    </location>
</feature>
<dbReference type="Proteomes" id="UP000198925">
    <property type="component" value="Unassembled WGS sequence"/>
</dbReference>
<sequence length="864" mass="98146">MIEIAPENERLLLTAMREGKVVLALGAGASATSTNVRGDKVRQGRSLAELLAVKVGLSYAEDELPEVISAVVGPRLSHAQFIQVLRDEYTRVSPSAELQRLLNYTWHRIYTWNIDDALSNTAHAVQRRRYFNGLADKVSAREGHEYLQIVHLHGESQKPEHGFIFSQADYNARLNRNEHDWYRELAADCVLHTPVFIGSRLNEPILSAELDRARPPSAPGLGLAFLVTPDTFTEVQLSSFNTRNICVIQATLEDFVAWLEAKIGGAITPIDVLRENNAFGAKLVSNTTVSAADLDAAKYIVLRDWRSAQGEGDKLGGSTRRREARSFLEGTAPTWRLVSTNIPVWLQRTESLLRAMTDAIRDRERCFVCHGQAGSGKTTALMQCLLRFSRENEGSIIYELRSDIRSLRAALQLISRLHKTEHVVLYIRDAFIFGDSFAEDVLGIDPGRITIVTSARSGEWRDHIERRIETFTKTFVYERFGPNDFEPLVERLVDYVPAPDFLKLSQPEKLEKLRSSKSQLLIALRETTASERFSDVITKEFLGLPDDDCRYLAIIVGLSTLARSGIKESEAKAAYERIFTKRNFEQCLLALEGIVSKDSGGRLWARHELYVRHIIENVCDINVIIASIIEVLRTYTKYKIPVVKSVSRLDSLLFKFLLNHNFTSELARRRHAKEEGRAIYEEFEVEFQLDGHFWLQYGQYLVSIGRDEEALSILNKSIRAYSDNPYAVHAYADLQLKVAAKRPYYDSVTEKLIGDAVKTLEGQLAYAALDWDQYPIVTLSEKYVGAMIKHNKNEKAKELATQYYRELEKIVRFNAAKPLQVARERLLHYISTGRWYQGSLPKFEENPKAQPRVGSRAKRGQRTN</sequence>
<name>A0A1G6ZQ92_9PROT</name>
<dbReference type="AlphaFoldDB" id="A0A1G6ZQ92"/>
<dbReference type="InterPro" id="IPR057574">
    <property type="entry name" value="nSTAND_NTPase5_dom"/>
</dbReference>
<evidence type="ECO:0000313" key="4">
    <source>
        <dbReference type="Proteomes" id="UP000198925"/>
    </source>
</evidence>
<evidence type="ECO:0000313" key="3">
    <source>
        <dbReference type="EMBL" id="SDE04553.1"/>
    </source>
</evidence>